<evidence type="ECO:0000256" key="3">
    <source>
        <dbReference type="PROSITE-ProRule" id="PRU00267"/>
    </source>
</evidence>
<feature type="domain" description="HMG box" evidence="4">
    <location>
        <begin position="77"/>
        <end position="146"/>
    </location>
</feature>
<evidence type="ECO:0000313" key="6">
    <source>
        <dbReference type="Proteomes" id="UP000807469"/>
    </source>
</evidence>
<dbReference type="InterPro" id="IPR036910">
    <property type="entry name" value="HMG_box_dom_sf"/>
</dbReference>
<proteinExistence type="predicted"/>
<dbReference type="PROSITE" id="PS50118">
    <property type="entry name" value="HMG_BOX_2"/>
    <property type="match status" value="1"/>
</dbReference>
<name>A0A9P5Z008_9AGAR</name>
<dbReference type="SUPFAM" id="SSF47095">
    <property type="entry name" value="HMG-box"/>
    <property type="match status" value="1"/>
</dbReference>
<dbReference type="PANTHER" id="PTHR45789:SF2">
    <property type="entry name" value="FI18025P1"/>
    <property type="match status" value="1"/>
</dbReference>
<organism evidence="5 6">
    <name type="scientific">Pholiota conissans</name>
    <dbReference type="NCBI Taxonomy" id="109636"/>
    <lineage>
        <taxon>Eukaryota</taxon>
        <taxon>Fungi</taxon>
        <taxon>Dikarya</taxon>
        <taxon>Basidiomycota</taxon>
        <taxon>Agaricomycotina</taxon>
        <taxon>Agaricomycetes</taxon>
        <taxon>Agaricomycetidae</taxon>
        <taxon>Agaricales</taxon>
        <taxon>Agaricineae</taxon>
        <taxon>Strophariaceae</taxon>
        <taxon>Pholiota</taxon>
    </lineage>
</organism>
<dbReference type="SMART" id="SM00398">
    <property type="entry name" value="HMG"/>
    <property type="match status" value="1"/>
</dbReference>
<keyword evidence="1 3" id="KW-0238">DNA-binding</keyword>
<dbReference type="GO" id="GO:0000981">
    <property type="term" value="F:DNA-binding transcription factor activity, RNA polymerase II-specific"/>
    <property type="evidence" value="ECO:0007669"/>
    <property type="project" value="TreeGrafter"/>
</dbReference>
<dbReference type="PANTHER" id="PTHR45789">
    <property type="entry name" value="FI18025P1"/>
    <property type="match status" value="1"/>
</dbReference>
<evidence type="ECO:0000256" key="1">
    <source>
        <dbReference type="ARBA" id="ARBA00023125"/>
    </source>
</evidence>
<dbReference type="AlphaFoldDB" id="A0A9P5Z008"/>
<gene>
    <name evidence="5" type="ORF">BDN70DRAFT_895511</name>
</gene>
<dbReference type="InterPro" id="IPR009071">
    <property type="entry name" value="HMG_box_dom"/>
</dbReference>
<evidence type="ECO:0000256" key="2">
    <source>
        <dbReference type="ARBA" id="ARBA00023242"/>
    </source>
</evidence>
<protein>
    <recommendedName>
        <fullName evidence="4">HMG box domain-containing protein</fullName>
    </recommendedName>
</protein>
<dbReference type="EMBL" id="MU155228">
    <property type="protein sequence ID" value="KAF9478712.1"/>
    <property type="molecule type" value="Genomic_DNA"/>
</dbReference>
<dbReference type="OrthoDB" id="6247875at2759"/>
<dbReference type="InterPro" id="IPR051356">
    <property type="entry name" value="SOX/SOX-like_TF"/>
</dbReference>
<evidence type="ECO:0000259" key="4">
    <source>
        <dbReference type="PROSITE" id="PS50118"/>
    </source>
</evidence>
<keyword evidence="2 3" id="KW-0539">Nucleus</keyword>
<dbReference type="Pfam" id="PF00505">
    <property type="entry name" value="HMG_box"/>
    <property type="match status" value="1"/>
</dbReference>
<evidence type="ECO:0000313" key="5">
    <source>
        <dbReference type="EMBL" id="KAF9478712.1"/>
    </source>
</evidence>
<dbReference type="CDD" id="cd01389">
    <property type="entry name" value="HMG-box_ROX1-like"/>
    <property type="match status" value="1"/>
</dbReference>
<feature type="DNA-binding region" description="HMG box" evidence="3">
    <location>
        <begin position="77"/>
        <end position="146"/>
    </location>
</feature>
<reference evidence="5" key="1">
    <citation type="submission" date="2020-11" db="EMBL/GenBank/DDBJ databases">
        <authorList>
            <consortium name="DOE Joint Genome Institute"/>
            <person name="Ahrendt S."/>
            <person name="Riley R."/>
            <person name="Andreopoulos W."/>
            <person name="Labutti K."/>
            <person name="Pangilinan J."/>
            <person name="Ruiz-Duenas F.J."/>
            <person name="Barrasa J.M."/>
            <person name="Sanchez-Garcia M."/>
            <person name="Camarero S."/>
            <person name="Miyauchi S."/>
            <person name="Serrano A."/>
            <person name="Linde D."/>
            <person name="Babiker R."/>
            <person name="Drula E."/>
            <person name="Ayuso-Fernandez I."/>
            <person name="Pacheco R."/>
            <person name="Padilla G."/>
            <person name="Ferreira P."/>
            <person name="Barriuso J."/>
            <person name="Kellner H."/>
            <person name="Castanera R."/>
            <person name="Alfaro M."/>
            <person name="Ramirez L."/>
            <person name="Pisabarro A.G."/>
            <person name="Kuo A."/>
            <person name="Tritt A."/>
            <person name="Lipzen A."/>
            <person name="He G."/>
            <person name="Yan M."/>
            <person name="Ng V."/>
            <person name="Cullen D."/>
            <person name="Martin F."/>
            <person name="Rosso M.-N."/>
            <person name="Henrissat B."/>
            <person name="Hibbett D."/>
            <person name="Martinez A.T."/>
            <person name="Grigoriev I.V."/>
        </authorList>
    </citation>
    <scope>NUCLEOTIDE SEQUENCE</scope>
    <source>
        <strain evidence="5">CIRM-BRFM 674</strain>
    </source>
</reference>
<dbReference type="Gene3D" id="1.10.30.10">
    <property type="entry name" value="High mobility group box domain"/>
    <property type="match status" value="1"/>
</dbReference>
<comment type="caution">
    <text evidence="5">The sequence shown here is derived from an EMBL/GenBank/DDBJ whole genome shotgun (WGS) entry which is preliminary data.</text>
</comment>
<accession>A0A9P5Z008</accession>
<dbReference type="GO" id="GO:0000978">
    <property type="term" value="F:RNA polymerase II cis-regulatory region sequence-specific DNA binding"/>
    <property type="evidence" value="ECO:0007669"/>
    <property type="project" value="TreeGrafter"/>
</dbReference>
<dbReference type="GO" id="GO:0005634">
    <property type="term" value="C:nucleus"/>
    <property type="evidence" value="ECO:0007669"/>
    <property type="project" value="UniProtKB-UniRule"/>
</dbReference>
<dbReference type="Proteomes" id="UP000807469">
    <property type="component" value="Unassembled WGS sequence"/>
</dbReference>
<keyword evidence="6" id="KW-1185">Reference proteome</keyword>
<sequence>MDPFTNGLHCIYDHIHHTFIPSQPDDTSAIGQAACDSASLEQRQRQEKPELFDDLHPASGNGDYYATESGTAALERIRRPRNAFMIFRSEFLAGNKLKSEVEHDNRHISRIAGHCWNSMTEVEKNVYHVKADQEKIAHMRRFPNYKFTPVARRQKPLKRKVKRNGDDELSRCRRVAELLLEGKEGDELVLAVKNADLNAPMPVEKAEGESEYAEDLRSPTNGTFKSSHYAFPHLKSFPSPTRFSVSARPTIVRLFRKLQRF</sequence>